<evidence type="ECO:0000313" key="15">
    <source>
        <dbReference type="Proteomes" id="UP000440367"/>
    </source>
</evidence>
<dbReference type="Proteomes" id="UP000433483">
    <property type="component" value="Unassembled WGS sequence"/>
</dbReference>
<dbReference type="EMBL" id="QXGC01000969">
    <property type="protein sequence ID" value="KAE9215016.1"/>
    <property type="molecule type" value="Genomic_DNA"/>
</dbReference>
<dbReference type="EMBL" id="QXFW01000892">
    <property type="protein sequence ID" value="KAE9000767.1"/>
    <property type="molecule type" value="Genomic_DNA"/>
</dbReference>
<evidence type="ECO:0000313" key="2">
    <source>
        <dbReference type="EMBL" id="KAE8933451.1"/>
    </source>
</evidence>
<evidence type="ECO:0000313" key="3">
    <source>
        <dbReference type="EMBL" id="KAE9000767.1"/>
    </source>
</evidence>
<accession>A0A6A3ENM2</accession>
<dbReference type="EMBL" id="QXGA01000824">
    <property type="protein sequence ID" value="KAE9139688.1"/>
    <property type="molecule type" value="Genomic_DNA"/>
</dbReference>
<evidence type="ECO:0000256" key="1">
    <source>
        <dbReference type="SAM" id="SignalP"/>
    </source>
</evidence>
<dbReference type="Proteomes" id="UP000486351">
    <property type="component" value="Unassembled WGS sequence"/>
</dbReference>
<keyword evidence="13" id="KW-1185">Reference proteome</keyword>
<evidence type="ECO:0000313" key="18">
    <source>
        <dbReference type="Proteomes" id="UP000460718"/>
    </source>
</evidence>
<comment type="caution">
    <text evidence="2">The sequence shown here is derived from an EMBL/GenBank/DDBJ whole genome shotgun (WGS) entry which is preliminary data.</text>
</comment>
<evidence type="ECO:0000313" key="5">
    <source>
        <dbReference type="EMBL" id="KAE9099683.1"/>
    </source>
</evidence>
<gene>
    <name evidence="10" type="ORF">PF001_g15280</name>
    <name evidence="9" type="ORF">PF002_g16910</name>
    <name evidence="8" type="ORF">PF004_g14879</name>
    <name evidence="7" type="ORF">PF005_g14999</name>
    <name evidence="6" type="ORF">PF006_g13680</name>
    <name evidence="5" type="ORF">PF007_g15787</name>
    <name evidence="11" type="ORF">PF008_g15118</name>
    <name evidence="2" type="ORF">PF009_g16542</name>
    <name evidence="4" type="ORF">PF010_g15330</name>
    <name evidence="3" type="ORF">PF011_g14047</name>
</gene>
<sequence>MATFVLNLSTIRFVWPAIGPGDSPVEIMRTHNTASGQQTARYNMENTSFGKGWSLVFQRRTLRPQTQTLHFVDPSSGVRFKVTFSE</sequence>
<evidence type="ECO:0000313" key="19">
    <source>
        <dbReference type="Proteomes" id="UP000476176"/>
    </source>
</evidence>
<evidence type="ECO:0000313" key="17">
    <source>
        <dbReference type="Proteomes" id="UP000441208"/>
    </source>
</evidence>
<feature type="chain" id="PRO_5033520366" evidence="1">
    <location>
        <begin position="17"/>
        <end position="86"/>
    </location>
</feature>
<evidence type="ECO:0000313" key="14">
    <source>
        <dbReference type="Proteomes" id="UP000437068"/>
    </source>
</evidence>
<dbReference type="EMBL" id="QXGD01001025">
    <property type="protein sequence ID" value="KAE9217056.1"/>
    <property type="molecule type" value="Genomic_DNA"/>
</dbReference>
<keyword evidence="1" id="KW-0732">Signal</keyword>
<dbReference type="Proteomes" id="UP000476176">
    <property type="component" value="Unassembled WGS sequence"/>
</dbReference>
<evidence type="ECO:0000313" key="4">
    <source>
        <dbReference type="EMBL" id="KAE9099054.1"/>
    </source>
</evidence>
<dbReference type="Proteomes" id="UP000440367">
    <property type="component" value="Unassembled WGS sequence"/>
</dbReference>
<dbReference type="Proteomes" id="UP000437068">
    <property type="component" value="Unassembled WGS sequence"/>
</dbReference>
<evidence type="ECO:0000313" key="12">
    <source>
        <dbReference type="Proteomes" id="UP000429523"/>
    </source>
</evidence>
<organism evidence="2 12">
    <name type="scientific">Phytophthora fragariae</name>
    <dbReference type="NCBI Taxonomy" id="53985"/>
    <lineage>
        <taxon>Eukaryota</taxon>
        <taxon>Sar</taxon>
        <taxon>Stramenopiles</taxon>
        <taxon>Oomycota</taxon>
        <taxon>Peronosporomycetes</taxon>
        <taxon>Peronosporales</taxon>
        <taxon>Peronosporaceae</taxon>
        <taxon>Phytophthora</taxon>
    </lineage>
</organism>
<dbReference type="EMBL" id="QXFY01000967">
    <property type="protein sequence ID" value="KAE9332070.1"/>
    <property type="molecule type" value="Genomic_DNA"/>
</dbReference>
<proteinExistence type="predicted"/>
<feature type="signal peptide" evidence="1">
    <location>
        <begin position="1"/>
        <end position="16"/>
    </location>
</feature>
<evidence type="ECO:0000313" key="9">
    <source>
        <dbReference type="EMBL" id="KAE9217056.1"/>
    </source>
</evidence>
<reference evidence="12 13" key="1">
    <citation type="submission" date="2018-08" db="EMBL/GenBank/DDBJ databases">
        <title>Genomic investigation of the strawberry pathogen Phytophthora fragariae indicates pathogenicity is determined by transcriptional variation in three key races.</title>
        <authorList>
            <person name="Adams T.M."/>
            <person name="Armitage A.D."/>
            <person name="Sobczyk M.K."/>
            <person name="Bates H.J."/>
            <person name="Dunwell J.M."/>
            <person name="Nellist C.F."/>
            <person name="Harrison R.J."/>
        </authorList>
    </citation>
    <scope>NUCLEOTIDE SEQUENCE [LARGE SCALE GENOMIC DNA]</scope>
    <source>
        <strain evidence="10 14">A4</strain>
        <strain evidence="9 15">BC-1</strain>
        <strain evidence="8 19">BC-23</strain>
        <strain evidence="7 13">NOV-27</strain>
        <strain evidence="6 16">NOV-5</strain>
        <strain evidence="5 17">NOV-71</strain>
        <strain evidence="11 20">NOV-77</strain>
        <strain evidence="2 12">NOV-9</strain>
        <strain evidence="4 21">ONT-3</strain>
        <strain evidence="3 18">SCRP245</strain>
    </source>
</reference>
<evidence type="ECO:0000313" key="7">
    <source>
        <dbReference type="EMBL" id="KAE9201327.1"/>
    </source>
</evidence>
<dbReference type="EMBL" id="QXGE01000986">
    <property type="protein sequence ID" value="KAE9299774.1"/>
    <property type="molecule type" value="Genomic_DNA"/>
</dbReference>
<dbReference type="Proteomes" id="UP000429523">
    <property type="component" value="Unassembled WGS sequence"/>
</dbReference>
<evidence type="ECO:0000313" key="20">
    <source>
        <dbReference type="Proteomes" id="UP000486351"/>
    </source>
</evidence>
<dbReference type="EMBL" id="QXFZ01000983">
    <property type="protein sequence ID" value="KAE9099683.1"/>
    <property type="molecule type" value="Genomic_DNA"/>
</dbReference>
<dbReference type="Proteomes" id="UP000460718">
    <property type="component" value="Unassembled WGS sequence"/>
</dbReference>
<protein>
    <submittedName>
        <fullName evidence="2">Uncharacterized protein</fullName>
    </submittedName>
</protein>
<evidence type="ECO:0000313" key="8">
    <source>
        <dbReference type="EMBL" id="KAE9215016.1"/>
    </source>
</evidence>
<dbReference type="Proteomes" id="UP000441208">
    <property type="component" value="Unassembled WGS sequence"/>
</dbReference>
<dbReference type="EMBL" id="QXGF01001010">
    <property type="protein sequence ID" value="KAE8933451.1"/>
    <property type="molecule type" value="Genomic_DNA"/>
</dbReference>
<dbReference type="Proteomes" id="UP000488956">
    <property type="component" value="Unassembled WGS sequence"/>
</dbReference>
<dbReference type="Proteomes" id="UP000440732">
    <property type="component" value="Unassembled WGS sequence"/>
</dbReference>
<evidence type="ECO:0000313" key="11">
    <source>
        <dbReference type="EMBL" id="KAE9332070.1"/>
    </source>
</evidence>
<dbReference type="EMBL" id="QXFX01000994">
    <property type="protein sequence ID" value="KAE9099054.1"/>
    <property type="molecule type" value="Genomic_DNA"/>
</dbReference>
<name>A0A6A3ENM2_9STRA</name>
<evidence type="ECO:0000313" key="21">
    <source>
        <dbReference type="Proteomes" id="UP000488956"/>
    </source>
</evidence>
<evidence type="ECO:0000313" key="10">
    <source>
        <dbReference type="EMBL" id="KAE9299774.1"/>
    </source>
</evidence>
<evidence type="ECO:0000313" key="13">
    <source>
        <dbReference type="Proteomes" id="UP000433483"/>
    </source>
</evidence>
<dbReference type="EMBL" id="QXGB01000911">
    <property type="protein sequence ID" value="KAE9201327.1"/>
    <property type="molecule type" value="Genomic_DNA"/>
</dbReference>
<evidence type="ECO:0000313" key="16">
    <source>
        <dbReference type="Proteomes" id="UP000440732"/>
    </source>
</evidence>
<evidence type="ECO:0000313" key="6">
    <source>
        <dbReference type="EMBL" id="KAE9139688.1"/>
    </source>
</evidence>
<dbReference type="AlphaFoldDB" id="A0A6A3ENM2"/>